<comment type="caution">
    <text evidence="2">The sequence shown here is derived from an EMBL/GenBank/DDBJ whole genome shotgun (WGS) entry which is preliminary data.</text>
</comment>
<organism evidence="2 3">
    <name type="scientific">Rhizoctonia solani</name>
    <dbReference type="NCBI Taxonomy" id="456999"/>
    <lineage>
        <taxon>Eukaryota</taxon>
        <taxon>Fungi</taxon>
        <taxon>Dikarya</taxon>
        <taxon>Basidiomycota</taxon>
        <taxon>Agaricomycotina</taxon>
        <taxon>Agaricomycetes</taxon>
        <taxon>Cantharellales</taxon>
        <taxon>Ceratobasidiaceae</taxon>
        <taxon>Rhizoctonia</taxon>
    </lineage>
</organism>
<dbReference type="InterPro" id="IPR000772">
    <property type="entry name" value="Ricin_B_lectin"/>
</dbReference>
<accession>A0A8H3BN15</accession>
<evidence type="ECO:0000313" key="2">
    <source>
        <dbReference type="EMBL" id="CAE6459941.1"/>
    </source>
</evidence>
<dbReference type="Gene3D" id="2.80.10.50">
    <property type="match status" value="1"/>
</dbReference>
<sequence length="170" mass="18907">MSLTGIIHGVHKARDQNTSSASKYPPRPFVSLQFIMGIEPGKYQIKNHASWTVLDESTDDKHIIHGWQQTNQPNQHWDVIDSGSGAFHLQNVASKLFLHADGSSDGARLVGAPQPSPWYLDQQPNGEAYILFPGTNFAADLDNGNVADGTTIHLWNRTGAKQQQWFFEKV</sequence>
<gene>
    <name evidence="2" type="ORF">RDB_LOCUS95370</name>
</gene>
<dbReference type="EMBL" id="CAJMWT010002983">
    <property type="protein sequence ID" value="CAE6459941.1"/>
    <property type="molecule type" value="Genomic_DNA"/>
</dbReference>
<dbReference type="SUPFAM" id="SSF50370">
    <property type="entry name" value="Ricin B-like lectins"/>
    <property type="match status" value="1"/>
</dbReference>
<name>A0A8H3BN15_9AGAM</name>
<proteinExistence type="predicted"/>
<dbReference type="InterPro" id="IPR035992">
    <property type="entry name" value="Ricin_B-like_lectins"/>
</dbReference>
<dbReference type="Proteomes" id="UP000663843">
    <property type="component" value="Unassembled WGS sequence"/>
</dbReference>
<feature type="domain" description="Ricin B lectin" evidence="1">
    <location>
        <begin position="38"/>
        <end position="109"/>
    </location>
</feature>
<reference evidence="2" key="1">
    <citation type="submission" date="2021-01" db="EMBL/GenBank/DDBJ databases">
        <authorList>
            <person name="Kaushik A."/>
        </authorList>
    </citation>
    <scope>NUCLEOTIDE SEQUENCE</scope>
    <source>
        <strain evidence="2">AG2-2IIIB</strain>
    </source>
</reference>
<dbReference type="AlphaFoldDB" id="A0A8H3BN15"/>
<dbReference type="PROSITE" id="PS50231">
    <property type="entry name" value="RICIN_B_LECTIN"/>
    <property type="match status" value="1"/>
</dbReference>
<protein>
    <recommendedName>
        <fullName evidence="1">Ricin B lectin domain-containing protein</fullName>
    </recommendedName>
</protein>
<evidence type="ECO:0000259" key="1">
    <source>
        <dbReference type="Pfam" id="PF14200"/>
    </source>
</evidence>
<dbReference type="Pfam" id="PF14200">
    <property type="entry name" value="RicinB_lectin_2"/>
    <property type="match status" value="1"/>
</dbReference>
<dbReference type="CDD" id="cd23422">
    <property type="entry name" value="beta-trefoil_Ricin_MPL_CNL"/>
    <property type="match status" value="1"/>
</dbReference>
<evidence type="ECO:0000313" key="3">
    <source>
        <dbReference type="Proteomes" id="UP000663843"/>
    </source>
</evidence>